<dbReference type="RefSeq" id="WP_354016134.1">
    <property type="nucleotide sequence ID" value="NZ_JBEPMU010000009.1"/>
</dbReference>
<feature type="coiled-coil region" evidence="1">
    <location>
        <begin position="60"/>
        <end position="87"/>
    </location>
</feature>
<keyword evidence="2" id="KW-0812">Transmembrane</keyword>
<accession>A0ABV2K2C2</accession>
<evidence type="ECO:0000313" key="4">
    <source>
        <dbReference type="Proteomes" id="UP001549184"/>
    </source>
</evidence>
<evidence type="ECO:0000256" key="2">
    <source>
        <dbReference type="SAM" id="Phobius"/>
    </source>
</evidence>
<comment type="caution">
    <text evidence="3">The sequence shown here is derived from an EMBL/GenBank/DDBJ whole genome shotgun (WGS) entry which is preliminary data.</text>
</comment>
<keyword evidence="2" id="KW-1133">Transmembrane helix</keyword>
<keyword evidence="1" id="KW-0175">Coiled coil</keyword>
<protein>
    <submittedName>
        <fullName evidence="3">Uncharacterized protein</fullName>
    </submittedName>
</protein>
<keyword evidence="2" id="KW-0472">Membrane</keyword>
<gene>
    <name evidence="3" type="ORF">ABIC75_004508</name>
</gene>
<name>A0ABV2K2C2_9GAMM</name>
<proteinExistence type="predicted"/>
<reference evidence="3 4" key="1">
    <citation type="submission" date="2024-06" db="EMBL/GenBank/DDBJ databases">
        <title>Sorghum-associated microbial communities from plants grown in Nebraska, USA.</title>
        <authorList>
            <person name="Schachtman D."/>
        </authorList>
    </citation>
    <scope>NUCLEOTIDE SEQUENCE [LARGE SCALE GENOMIC DNA]</scope>
    <source>
        <strain evidence="3 4">1073</strain>
    </source>
</reference>
<feature type="transmembrane region" description="Helical" evidence="2">
    <location>
        <begin position="387"/>
        <end position="406"/>
    </location>
</feature>
<feature type="transmembrane region" description="Helical" evidence="2">
    <location>
        <begin position="358"/>
        <end position="380"/>
    </location>
</feature>
<sequence length="691" mass="73290">MYVGGSTPTSRNPNQLAALRGESHSALSATESELQYEVLTDKNLSPGGARLAKRIDMAKYKAFLAERDKADQQLRQLLQRMDAACANHDAWLATAEAAHAEESHAIAAALTAYDRDHIIAAQGLEQSIALLMHGMGYPLPGRHDKDPRFARLQTWVTNANSPLAMAVAAYNPFKDRADAVGNLIGATDVLIEELHGRFPAKTNATDLITQDVSTAVLKKMNGKTRWDANKTLRQQVAAAAKDAEAEKVIGLLNARYGITRKIPAPNTPEAKFTDEVQAFIRSGMAEVKKSSTIEVVGTRTVTVLETTTTRVVPSIKSLGVTTGGGAFNVLMLHYNLINLQSAWNDLQTTPDTQRKANFGSAIFGIMAAIAATAVSARTLYIAAAARMAVNLSGASFGVGIAGFLASKLFARSLGYPGILLAVAADVIKGNKQSDAGNEEVGAYTRRGGIAIGVGSAFMLEGGIALGTAMSTVFGAAAAEATVPVVGWLGAVVTILVGMAVVGVGVWLQSRAAEQKHSPLELWAARSLFGTRQNDGEDHAGISLDAQKRLPGYSGPRDEVQGWYEGYFAPLALDADQAKSIGLPGITTDWHGHWLDADTVEFAVLLPGFVLGQSTWSGGLSSVGTTVPGALRPVIVYANKPTCHVTPQGLVLHVRRTINSGDEKNMAFYLTYFPNQGFDPGAKVEASIELIG</sequence>
<dbReference type="EMBL" id="JBEPMU010000009">
    <property type="protein sequence ID" value="MET3654760.1"/>
    <property type="molecule type" value="Genomic_DNA"/>
</dbReference>
<evidence type="ECO:0000256" key="1">
    <source>
        <dbReference type="SAM" id="Coils"/>
    </source>
</evidence>
<feature type="transmembrane region" description="Helical" evidence="2">
    <location>
        <begin position="484"/>
        <end position="507"/>
    </location>
</feature>
<dbReference type="Proteomes" id="UP001549184">
    <property type="component" value="Unassembled WGS sequence"/>
</dbReference>
<keyword evidence="4" id="KW-1185">Reference proteome</keyword>
<organism evidence="3 4">
    <name type="scientific">Dyella japonica</name>
    <dbReference type="NCBI Taxonomy" id="231455"/>
    <lineage>
        <taxon>Bacteria</taxon>
        <taxon>Pseudomonadati</taxon>
        <taxon>Pseudomonadota</taxon>
        <taxon>Gammaproteobacteria</taxon>
        <taxon>Lysobacterales</taxon>
        <taxon>Rhodanobacteraceae</taxon>
        <taxon>Dyella</taxon>
    </lineage>
</organism>
<feature type="transmembrane region" description="Helical" evidence="2">
    <location>
        <begin position="449"/>
        <end position="478"/>
    </location>
</feature>
<evidence type="ECO:0000313" key="3">
    <source>
        <dbReference type="EMBL" id="MET3654760.1"/>
    </source>
</evidence>